<keyword evidence="3" id="KW-0964">Secreted</keyword>
<dbReference type="Proteomes" id="UP000014760">
    <property type="component" value="Unassembled WGS sequence"/>
</dbReference>
<keyword evidence="4" id="KW-0130">Cell adhesion</keyword>
<evidence type="ECO:0000313" key="8">
    <source>
        <dbReference type="EMBL" id="ELU15401.1"/>
    </source>
</evidence>
<dbReference type="PANTHER" id="PTHR46806:SF5">
    <property type="entry name" value="F5_8 TYPE C DOMAIN-CONTAINING PROTEIN"/>
    <property type="match status" value="1"/>
</dbReference>
<keyword evidence="6" id="KW-1015">Disulfide bond</keyword>
<dbReference type="Gene3D" id="2.60.120.260">
    <property type="entry name" value="Galactose-binding domain-like"/>
    <property type="match status" value="1"/>
</dbReference>
<dbReference type="GO" id="GO:0007155">
    <property type="term" value="P:cell adhesion"/>
    <property type="evidence" value="ECO:0007669"/>
    <property type="project" value="UniProtKB-KW"/>
</dbReference>
<gene>
    <name evidence="8" type="ORF">CAPTEDRAFT_121104</name>
</gene>
<dbReference type="InterPro" id="IPR000421">
    <property type="entry name" value="FA58C"/>
</dbReference>
<dbReference type="GO" id="GO:0012505">
    <property type="term" value="C:endomembrane system"/>
    <property type="evidence" value="ECO:0007669"/>
    <property type="project" value="UniProtKB-SubCell"/>
</dbReference>
<evidence type="ECO:0000256" key="2">
    <source>
        <dbReference type="ARBA" id="ARBA00004613"/>
    </source>
</evidence>
<evidence type="ECO:0000256" key="1">
    <source>
        <dbReference type="ARBA" id="ARBA00004184"/>
    </source>
</evidence>
<evidence type="ECO:0000313" key="10">
    <source>
        <dbReference type="Proteomes" id="UP000014760"/>
    </source>
</evidence>
<protein>
    <recommendedName>
        <fullName evidence="7">F5/8 type C domain-containing protein</fullName>
    </recommendedName>
</protein>
<dbReference type="AlphaFoldDB" id="R7VGF9"/>
<name>R7VGF9_CAPTE</name>
<feature type="domain" description="F5/8 type C" evidence="7">
    <location>
        <begin position="1"/>
        <end position="100"/>
    </location>
</feature>
<evidence type="ECO:0000256" key="4">
    <source>
        <dbReference type="ARBA" id="ARBA00022889"/>
    </source>
</evidence>
<keyword evidence="5" id="KW-0472">Membrane</keyword>
<dbReference type="EnsemblMetazoa" id="CapteT121104">
    <property type="protein sequence ID" value="CapteP121104"/>
    <property type="gene ID" value="CapteG121104"/>
</dbReference>
<dbReference type="InterPro" id="IPR050633">
    <property type="entry name" value="Neuropilin_MCO_CoagFactor"/>
</dbReference>
<evidence type="ECO:0000256" key="3">
    <source>
        <dbReference type="ARBA" id="ARBA00022525"/>
    </source>
</evidence>
<dbReference type="GO" id="GO:0005886">
    <property type="term" value="C:plasma membrane"/>
    <property type="evidence" value="ECO:0007669"/>
    <property type="project" value="TreeGrafter"/>
</dbReference>
<proteinExistence type="predicted"/>
<comment type="subcellular location">
    <subcellularLocation>
        <location evidence="1">Endomembrane system</location>
        <topology evidence="1">Peripheral membrane protein</topology>
    </subcellularLocation>
    <subcellularLocation>
        <location evidence="2">Secreted</location>
    </subcellularLocation>
</comment>
<dbReference type="EMBL" id="KB293808">
    <property type="protein sequence ID" value="ELU15401.1"/>
    <property type="molecule type" value="Genomic_DNA"/>
</dbReference>
<dbReference type="PANTHER" id="PTHR46806">
    <property type="entry name" value="F5/8 TYPE C DOMAIN-CONTAINING PROTEIN"/>
    <property type="match status" value="1"/>
</dbReference>
<dbReference type="HOGENOM" id="CLU_030066_5_1_1"/>
<keyword evidence="10" id="KW-1185">Reference proteome</keyword>
<dbReference type="SUPFAM" id="SSF49785">
    <property type="entry name" value="Galactose-binding domain-like"/>
    <property type="match status" value="1"/>
</dbReference>
<evidence type="ECO:0000259" key="7">
    <source>
        <dbReference type="PROSITE" id="PS50022"/>
    </source>
</evidence>
<reference evidence="10" key="1">
    <citation type="submission" date="2012-12" db="EMBL/GenBank/DDBJ databases">
        <authorList>
            <person name="Hellsten U."/>
            <person name="Grimwood J."/>
            <person name="Chapman J.A."/>
            <person name="Shapiro H."/>
            <person name="Aerts A."/>
            <person name="Otillar R.P."/>
            <person name="Terry A.Y."/>
            <person name="Boore J.L."/>
            <person name="Simakov O."/>
            <person name="Marletaz F."/>
            <person name="Cho S.-J."/>
            <person name="Edsinger-Gonzales E."/>
            <person name="Havlak P."/>
            <person name="Kuo D.-H."/>
            <person name="Larsson T."/>
            <person name="Lv J."/>
            <person name="Arendt D."/>
            <person name="Savage R."/>
            <person name="Osoegawa K."/>
            <person name="de Jong P."/>
            <person name="Lindberg D.R."/>
            <person name="Seaver E.C."/>
            <person name="Weisblat D.A."/>
            <person name="Putnam N.H."/>
            <person name="Grigoriev I.V."/>
            <person name="Rokhsar D.S."/>
        </authorList>
    </citation>
    <scope>NUCLEOTIDE SEQUENCE</scope>
    <source>
        <strain evidence="10">I ESC-2004</strain>
    </source>
</reference>
<reference evidence="8 10" key="2">
    <citation type="journal article" date="2013" name="Nature">
        <title>Insights into bilaterian evolution from three spiralian genomes.</title>
        <authorList>
            <person name="Simakov O."/>
            <person name="Marletaz F."/>
            <person name="Cho S.J."/>
            <person name="Edsinger-Gonzales E."/>
            <person name="Havlak P."/>
            <person name="Hellsten U."/>
            <person name="Kuo D.H."/>
            <person name="Larsson T."/>
            <person name="Lv J."/>
            <person name="Arendt D."/>
            <person name="Savage R."/>
            <person name="Osoegawa K."/>
            <person name="de Jong P."/>
            <person name="Grimwood J."/>
            <person name="Chapman J.A."/>
            <person name="Shapiro H."/>
            <person name="Aerts A."/>
            <person name="Otillar R.P."/>
            <person name="Terry A.Y."/>
            <person name="Boore J.L."/>
            <person name="Grigoriev I.V."/>
            <person name="Lindberg D.R."/>
            <person name="Seaver E.C."/>
            <person name="Weisblat D.A."/>
            <person name="Putnam N.H."/>
            <person name="Rokhsar D.S."/>
        </authorList>
    </citation>
    <scope>NUCLEOTIDE SEQUENCE</scope>
    <source>
        <strain evidence="8 10">I ESC-2004</strain>
    </source>
</reference>
<dbReference type="PROSITE" id="PS50022">
    <property type="entry name" value="FA58C_3"/>
    <property type="match status" value="1"/>
</dbReference>
<feature type="non-terminal residue" evidence="8">
    <location>
        <position position="1"/>
    </location>
</feature>
<dbReference type="GO" id="GO:0005576">
    <property type="term" value="C:extracellular region"/>
    <property type="evidence" value="ECO:0007669"/>
    <property type="project" value="UniProtKB-SubCell"/>
</dbReference>
<dbReference type="InterPro" id="IPR008979">
    <property type="entry name" value="Galactose-bd-like_sf"/>
</dbReference>
<organism evidence="8">
    <name type="scientific">Capitella teleta</name>
    <name type="common">Polychaete worm</name>
    <dbReference type="NCBI Taxonomy" id="283909"/>
    <lineage>
        <taxon>Eukaryota</taxon>
        <taxon>Metazoa</taxon>
        <taxon>Spiralia</taxon>
        <taxon>Lophotrochozoa</taxon>
        <taxon>Annelida</taxon>
        <taxon>Polychaeta</taxon>
        <taxon>Sedentaria</taxon>
        <taxon>Scolecida</taxon>
        <taxon>Capitellidae</taxon>
        <taxon>Capitella</taxon>
    </lineage>
</organism>
<sequence length="113" mass="12834">SSWIEVNLGTNKFIGSIVTLGHNSLYRYVKTFSLQYRSDGSDTWENYTDCNGNTKIFLANSSPLQLILNELKPGIEARYVRLYPLTGESIFTVRWELLSCSNCKISTLTAHTF</sequence>
<accession>R7VGF9</accession>
<evidence type="ECO:0000256" key="5">
    <source>
        <dbReference type="ARBA" id="ARBA00023136"/>
    </source>
</evidence>
<evidence type="ECO:0000313" key="9">
    <source>
        <dbReference type="EnsemblMetazoa" id="CapteP121104"/>
    </source>
</evidence>
<evidence type="ECO:0000256" key="6">
    <source>
        <dbReference type="ARBA" id="ARBA00023157"/>
    </source>
</evidence>
<dbReference type="EMBL" id="AMQN01000636">
    <property type="status" value="NOT_ANNOTATED_CDS"/>
    <property type="molecule type" value="Genomic_DNA"/>
</dbReference>
<dbReference type="OrthoDB" id="10028859at2759"/>
<dbReference type="GO" id="GO:0038023">
    <property type="term" value="F:signaling receptor activity"/>
    <property type="evidence" value="ECO:0007669"/>
    <property type="project" value="TreeGrafter"/>
</dbReference>
<dbReference type="Pfam" id="PF00754">
    <property type="entry name" value="F5_F8_type_C"/>
    <property type="match status" value="1"/>
</dbReference>
<reference evidence="9" key="3">
    <citation type="submission" date="2015-06" db="UniProtKB">
        <authorList>
            <consortium name="EnsemblMetazoa"/>
        </authorList>
    </citation>
    <scope>IDENTIFICATION</scope>
</reference>